<keyword evidence="2" id="KW-1185">Reference proteome</keyword>
<evidence type="ECO:0000313" key="1">
    <source>
        <dbReference type="EMBL" id="WGW12737.1"/>
    </source>
</evidence>
<proteinExistence type="predicted"/>
<gene>
    <name evidence="1" type="ORF">LWF01_02900</name>
</gene>
<dbReference type="EMBL" id="CP090958">
    <property type="protein sequence ID" value="WGW12737.1"/>
    <property type="molecule type" value="Genomic_DNA"/>
</dbReference>
<reference evidence="1 2" key="1">
    <citation type="submission" date="2023-05" db="EMBL/GenBank/DDBJ databases">
        <title>Lithophilousrod everest ZFBP1038 complete genpme.</title>
        <authorList>
            <person name="Tian M."/>
        </authorList>
    </citation>
    <scope>NUCLEOTIDE SEQUENCE [LARGE SCALE GENOMIC DNA]</scope>
    <source>
        <strain evidence="1 2">ZFBP1038</strain>
    </source>
</reference>
<name>A0ABY8QUM8_9MICO</name>
<evidence type="ECO:0000313" key="2">
    <source>
        <dbReference type="Proteomes" id="UP001209083"/>
    </source>
</evidence>
<dbReference type="RefSeq" id="WP_349639541.1">
    <property type="nucleotide sequence ID" value="NZ_CP090958.1"/>
</dbReference>
<accession>A0ABY8QUM8</accession>
<sequence>MRIVTEPELGDPTRIDATCTRCALTTMIAFPVHGITDTGVLYAGDLEVCQHCWARSWLYRRRIWKAIKGRIEGMVA</sequence>
<dbReference type="Proteomes" id="UP001209083">
    <property type="component" value="Chromosome"/>
</dbReference>
<protein>
    <submittedName>
        <fullName evidence="1">Uncharacterized protein</fullName>
    </submittedName>
</protein>
<organism evidence="1 2">
    <name type="scientific">Saxibacter everestensis</name>
    <dbReference type="NCBI Taxonomy" id="2909229"/>
    <lineage>
        <taxon>Bacteria</taxon>
        <taxon>Bacillati</taxon>
        <taxon>Actinomycetota</taxon>
        <taxon>Actinomycetes</taxon>
        <taxon>Micrococcales</taxon>
        <taxon>Brevibacteriaceae</taxon>
        <taxon>Saxibacter</taxon>
    </lineage>
</organism>